<keyword evidence="9" id="KW-0175">Coiled coil</keyword>
<gene>
    <name evidence="8" type="primary">MED17</name>
    <name evidence="11" type="ORF">R9X50_00259100</name>
</gene>
<keyword evidence="4 8" id="KW-0805">Transcription regulation</keyword>
<dbReference type="PANTHER" id="PTHR13114">
    <property type="entry name" value="MEDIATOR OF RNA POLYMERASE II TRANSCRIPTION SUBUNIT 17"/>
    <property type="match status" value="1"/>
</dbReference>
<dbReference type="GO" id="GO:0070847">
    <property type="term" value="C:core mediator complex"/>
    <property type="evidence" value="ECO:0007669"/>
    <property type="project" value="TreeGrafter"/>
</dbReference>
<evidence type="ECO:0000256" key="4">
    <source>
        <dbReference type="ARBA" id="ARBA00023015"/>
    </source>
</evidence>
<dbReference type="GO" id="GO:0003712">
    <property type="term" value="F:transcription coregulator activity"/>
    <property type="evidence" value="ECO:0007669"/>
    <property type="project" value="InterPro"/>
</dbReference>
<evidence type="ECO:0000256" key="6">
    <source>
        <dbReference type="ARBA" id="ARBA00023242"/>
    </source>
</evidence>
<feature type="coiled-coil region" evidence="9">
    <location>
        <begin position="152"/>
        <end position="186"/>
    </location>
</feature>
<keyword evidence="8" id="KW-0010">Activator</keyword>
<feature type="compositionally biased region" description="Acidic residues" evidence="10">
    <location>
        <begin position="57"/>
        <end position="71"/>
    </location>
</feature>
<keyword evidence="5 8" id="KW-0804">Transcription</keyword>
<evidence type="ECO:0000256" key="10">
    <source>
        <dbReference type="SAM" id="MobiDB-lite"/>
    </source>
</evidence>
<dbReference type="PANTHER" id="PTHR13114:SF7">
    <property type="entry name" value="MEDIATOR OF RNA POLYMERASE II TRANSCRIPTION SUBUNIT 17"/>
    <property type="match status" value="1"/>
</dbReference>
<evidence type="ECO:0000256" key="7">
    <source>
        <dbReference type="ARBA" id="ARBA00032014"/>
    </source>
</evidence>
<reference evidence="11 12" key="1">
    <citation type="submission" date="2023-11" db="EMBL/GenBank/DDBJ databases">
        <title>An acidophilic fungus is an integral part of prey digestion in a carnivorous sundew plant.</title>
        <authorList>
            <person name="Tsai I.J."/>
        </authorList>
    </citation>
    <scope>NUCLEOTIDE SEQUENCE [LARGE SCALE GENOMIC DNA]</scope>
    <source>
        <strain evidence="11">169a</strain>
    </source>
</reference>
<dbReference type="InterPro" id="IPR019313">
    <property type="entry name" value="Mediator_Med17"/>
</dbReference>
<dbReference type="EMBL" id="CP138582">
    <property type="protein sequence ID" value="WPG99772.1"/>
    <property type="molecule type" value="Genomic_DNA"/>
</dbReference>
<dbReference type="Pfam" id="PF10156">
    <property type="entry name" value="Med17"/>
    <property type="match status" value="1"/>
</dbReference>
<evidence type="ECO:0000256" key="1">
    <source>
        <dbReference type="ARBA" id="ARBA00004123"/>
    </source>
</evidence>
<evidence type="ECO:0000313" key="11">
    <source>
        <dbReference type="EMBL" id="WPG99772.1"/>
    </source>
</evidence>
<evidence type="ECO:0000313" key="12">
    <source>
        <dbReference type="Proteomes" id="UP001303373"/>
    </source>
</evidence>
<organism evidence="11 12">
    <name type="scientific">Acrodontium crateriforme</name>
    <dbReference type="NCBI Taxonomy" id="150365"/>
    <lineage>
        <taxon>Eukaryota</taxon>
        <taxon>Fungi</taxon>
        <taxon>Dikarya</taxon>
        <taxon>Ascomycota</taxon>
        <taxon>Pezizomycotina</taxon>
        <taxon>Dothideomycetes</taxon>
        <taxon>Dothideomycetidae</taxon>
        <taxon>Mycosphaerellales</taxon>
        <taxon>Teratosphaeriaceae</taxon>
        <taxon>Acrodontium</taxon>
    </lineage>
</organism>
<evidence type="ECO:0000256" key="2">
    <source>
        <dbReference type="ARBA" id="ARBA00005635"/>
    </source>
</evidence>
<evidence type="ECO:0000256" key="3">
    <source>
        <dbReference type="ARBA" id="ARBA00019610"/>
    </source>
</evidence>
<evidence type="ECO:0000256" key="9">
    <source>
        <dbReference type="SAM" id="Coils"/>
    </source>
</evidence>
<keyword evidence="6 8" id="KW-0539">Nucleus</keyword>
<comment type="subcellular location">
    <subcellularLocation>
        <location evidence="1 8">Nucleus</location>
    </subcellularLocation>
</comment>
<comment type="function">
    <text evidence="8">Component of the Mediator complex, a coactivator involved in the regulated transcription of nearly all RNA polymerase II-dependent genes. Mediator functions as a bridge to convey information from gene-specific regulatory proteins to the basal RNA polymerase II transcription machinery. Mediator is recruited to promoters by direct interactions with regulatory proteins and serves as a scaffold for the assembly of a functional preinitiation complex with RNA polymerase II and the general transcription factors.</text>
</comment>
<feature type="region of interest" description="Disordered" evidence="10">
    <location>
        <begin position="52"/>
        <end position="81"/>
    </location>
</feature>
<protein>
    <recommendedName>
        <fullName evidence="3 8">Mediator of RNA polymerase II transcription subunit 17</fullName>
    </recommendedName>
    <alternativeName>
        <fullName evidence="7 8">Mediator complex subunit 17</fullName>
    </alternativeName>
</protein>
<feature type="compositionally biased region" description="Basic and acidic residues" evidence="10">
    <location>
        <begin position="72"/>
        <end position="81"/>
    </location>
</feature>
<accession>A0AAQ3RB43</accession>
<keyword evidence="12" id="KW-1185">Reference proteome</keyword>
<dbReference type="AlphaFoldDB" id="A0AAQ3RB43"/>
<name>A0AAQ3RB43_9PEZI</name>
<dbReference type="GO" id="GO:0006357">
    <property type="term" value="P:regulation of transcription by RNA polymerase II"/>
    <property type="evidence" value="ECO:0007669"/>
    <property type="project" value="InterPro"/>
</dbReference>
<dbReference type="Proteomes" id="UP001303373">
    <property type="component" value="Chromosome 3"/>
</dbReference>
<proteinExistence type="inferred from homology"/>
<evidence type="ECO:0000256" key="5">
    <source>
        <dbReference type="ARBA" id="ARBA00023163"/>
    </source>
</evidence>
<dbReference type="GO" id="GO:0016592">
    <property type="term" value="C:mediator complex"/>
    <property type="evidence" value="ECO:0007669"/>
    <property type="project" value="InterPro"/>
</dbReference>
<dbReference type="Gene3D" id="6.10.250.2620">
    <property type="match status" value="1"/>
</dbReference>
<comment type="similarity">
    <text evidence="2 8">Belongs to the Mediator complex subunit 17 family.</text>
</comment>
<sequence>MAATTKLAFQPWARANFQGTTLTDTLARVNFERGHFRDINESALQEEIAQEGAIDLSDSEDGNDDDEEQDDHEIANEKPQSREDLYKARFEMLGYVHAAEQDVLLALDFISMLQSREPGSRSVNTISRDLKNAVPVGSLGTDIWQRMPMDKAREAQDEMLATNIRMEGLQKSADSLLNSAKQLKDTVRKETLYWDQILSISDKGWNVCRVPQQKHKLAVTFGFSESAPEFSRRGIASLNTDLDGSILLDRGIGRKSKVLRVTMKESGRIIGMSRVPPAAEDGETILETRIRRARDSLFDEELYHEMIRESRSMASIGVSVTPNGIKYRQPATPDSSALEFSIQLVGSDDVVPEEPHLDDTWAEAAVIASRLLLSEAHRSRLIKRRQIPPPLSDRKDDRALLPLLRPLISLMLHRSMLVQVTSYIERLASTLSSAKVIVNTKMPHFSIPEILHLSGTSSLAKILLNAWVSDAQLKVDNQDGSSFAVGFKITTTLGDWSGSIIELDMPNARVVRFQHLADAETAGDSYVASGLSKALSDSLPGRWRCDRREALISKIEDDEDDEKTSLWVKVDSKGQLLSLNSTEHRIVWTAGDESGTNRSFWEAGQEVMQ</sequence>
<comment type="subunit">
    <text evidence="8">Component of the Mediator complex.</text>
</comment>
<evidence type="ECO:0000256" key="8">
    <source>
        <dbReference type="RuleBase" id="RU364140"/>
    </source>
</evidence>